<keyword evidence="10" id="KW-1185">Reference proteome</keyword>
<name>A0A8T9ZZI5_9EURY</name>
<dbReference type="Gene3D" id="3.40.50.2300">
    <property type="match status" value="2"/>
</dbReference>
<dbReference type="KEGG" id="haad:MW046_09585"/>
<keyword evidence="5" id="KW-0472">Membrane</keyword>
<keyword evidence="6" id="KW-0449">Lipoprotein</keyword>
<sequence>MDRRTFVKTLGVTSIAGLAGCTGGPTENDGDTENTDGGSASVAVVYATGGLGDGSFNDQAQTGLERAKEELSIQTEHSQPSDTSEFSRFQSQYAQSTSPDYDLVCCIGSLQGDPLSDTAPQFPDQQFMLVDANVDEPNVESYQFREEEGSFQVGHLAGLLTTDGLSTGAASTTDATSVGFIGGKENPLIKKFEAGFKAGVAYTDDSIDITSNYIGSFNDVTRGKEAALTQYNNGVDIIYHASGNTGTGVFQAAQEAGRYAIGVDSDQSKTESKYADHILASMVKYVNIAMFDAIEGVVEESFEGGTATELGLEQEGVKTVYGEAIGSEIPDEIKSKLETSKEQIVSGEISIPTDPSNV</sequence>
<dbReference type="EMBL" id="CP096019">
    <property type="protein sequence ID" value="UPM42210.1"/>
    <property type="molecule type" value="Genomic_DNA"/>
</dbReference>
<dbReference type="Pfam" id="PF02608">
    <property type="entry name" value="Bmp"/>
    <property type="match status" value="1"/>
</dbReference>
<organism evidence="9 10">
    <name type="scientific">Halocatena salina</name>
    <dbReference type="NCBI Taxonomy" id="2934340"/>
    <lineage>
        <taxon>Archaea</taxon>
        <taxon>Methanobacteriati</taxon>
        <taxon>Methanobacteriota</taxon>
        <taxon>Stenosarchaea group</taxon>
        <taxon>Halobacteria</taxon>
        <taxon>Halobacteriales</taxon>
        <taxon>Natronomonadaceae</taxon>
        <taxon>Halocatena</taxon>
    </lineage>
</organism>
<evidence type="ECO:0000256" key="7">
    <source>
        <dbReference type="SAM" id="MobiDB-lite"/>
    </source>
</evidence>
<dbReference type="PANTHER" id="PTHR34296:SF2">
    <property type="entry name" value="ABC TRANSPORTER GUANOSINE-BINDING PROTEIN NUPN"/>
    <property type="match status" value="1"/>
</dbReference>
<dbReference type="InterPro" id="IPR028082">
    <property type="entry name" value="Peripla_BP_I"/>
</dbReference>
<evidence type="ECO:0000256" key="4">
    <source>
        <dbReference type="ARBA" id="ARBA00022729"/>
    </source>
</evidence>
<keyword evidence="4" id="KW-0732">Signal</keyword>
<dbReference type="GO" id="GO:0005886">
    <property type="term" value="C:plasma membrane"/>
    <property type="evidence" value="ECO:0007669"/>
    <property type="project" value="UniProtKB-SubCell"/>
</dbReference>
<protein>
    <submittedName>
        <fullName evidence="9">BMP family protein</fullName>
    </submittedName>
</protein>
<feature type="region of interest" description="Disordered" evidence="7">
    <location>
        <begin position="67"/>
        <end position="92"/>
    </location>
</feature>
<evidence type="ECO:0000313" key="10">
    <source>
        <dbReference type="Proteomes" id="UP000831768"/>
    </source>
</evidence>
<dbReference type="PROSITE" id="PS51257">
    <property type="entry name" value="PROKAR_LIPOPROTEIN"/>
    <property type="match status" value="1"/>
</dbReference>
<dbReference type="GeneID" id="71928298"/>
<evidence type="ECO:0000256" key="5">
    <source>
        <dbReference type="ARBA" id="ARBA00023136"/>
    </source>
</evidence>
<evidence type="ECO:0000256" key="3">
    <source>
        <dbReference type="ARBA" id="ARBA00022475"/>
    </source>
</evidence>
<dbReference type="Proteomes" id="UP000831768">
    <property type="component" value="Chromosome"/>
</dbReference>
<dbReference type="InterPro" id="IPR003760">
    <property type="entry name" value="PnrA-like"/>
</dbReference>
<keyword evidence="3" id="KW-1003">Cell membrane</keyword>
<dbReference type="AlphaFoldDB" id="A0A8T9ZZI5"/>
<evidence type="ECO:0000259" key="8">
    <source>
        <dbReference type="Pfam" id="PF02608"/>
    </source>
</evidence>
<evidence type="ECO:0000256" key="2">
    <source>
        <dbReference type="ARBA" id="ARBA00008610"/>
    </source>
</evidence>
<evidence type="ECO:0000256" key="6">
    <source>
        <dbReference type="ARBA" id="ARBA00023288"/>
    </source>
</evidence>
<evidence type="ECO:0000313" key="9">
    <source>
        <dbReference type="EMBL" id="UPM42210.1"/>
    </source>
</evidence>
<dbReference type="RefSeq" id="WP_247992885.1">
    <property type="nucleotide sequence ID" value="NZ_CP096019.1"/>
</dbReference>
<reference evidence="9" key="1">
    <citation type="submission" date="2022-04" db="EMBL/GenBank/DDBJ databases">
        <title>Halocatena sp. nov., isolated from a salt lake.</title>
        <authorList>
            <person name="Cui H.-L."/>
        </authorList>
    </citation>
    <scope>NUCLEOTIDE SEQUENCE</scope>
    <source>
        <strain evidence="9">AD-1</strain>
    </source>
</reference>
<dbReference type="SUPFAM" id="SSF53822">
    <property type="entry name" value="Periplasmic binding protein-like I"/>
    <property type="match status" value="1"/>
</dbReference>
<feature type="region of interest" description="Disordered" evidence="7">
    <location>
        <begin position="18"/>
        <end position="38"/>
    </location>
</feature>
<evidence type="ECO:0000256" key="1">
    <source>
        <dbReference type="ARBA" id="ARBA00004193"/>
    </source>
</evidence>
<accession>A0A8T9ZZI5</accession>
<dbReference type="PANTHER" id="PTHR34296">
    <property type="entry name" value="TRANSCRIPTIONAL ACTIVATOR PROTEIN MED"/>
    <property type="match status" value="1"/>
</dbReference>
<gene>
    <name evidence="9" type="ORF">MW046_09585</name>
</gene>
<dbReference type="InterPro" id="IPR050957">
    <property type="entry name" value="BMP_lipoprotein"/>
</dbReference>
<comment type="similarity">
    <text evidence="2">Belongs to the BMP lipoprotein family.</text>
</comment>
<comment type="subcellular location">
    <subcellularLocation>
        <location evidence="1">Cell membrane</location>
        <topology evidence="1">Lipid-anchor</topology>
    </subcellularLocation>
</comment>
<feature type="compositionally biased region" description="Polar residues" evidence="7">
    <location>
        <begin position="72"/>
        <end position="92"/>
    </location>
</feature>
<feature type="domain" description="ABC transporter substrate-binding protein PnrA-like" evidence="8">
    <location>
        <begin position="41"/>
        <end position="353"/>
    </location>
</feature>
<proteinExistence type="inferred from homology"/>